<keyword evidence="1 6" id="KW-0436">Ligase</keyword>
<dbReference type="InterPro" id="IPR006075">
    <property type="entry name" value="Asn/Gln-tRNA_Trfase_suB/E_cat"/>
</dbReference>
<evidence type="ECO:0000313" key="8">
    <source>
        <dbReference type="EMBL" id="WEL19827.1"/>
    </source>
</evidence>
<dbReference type="InterPro" id="IPR004414">
    <property type="entry name" value="GatE"/>
</dbReference>
<dbReference type="NCBIfam" id="TIGR00134">
    <property type="entry name" value="gatE_arch"/>
    <property type="match status" value="1"/>
</dbReference>
<dbReference type="InterPro" id="IPR017958">
    <property type="entry name" value="Gln-tRNA_amidoTrfase_suB_CS"/>
</dbReference>
<dbReference type="Proteomes" id="UP001218034">
    <property type="component" value="Chromosome"/>
</dbReference>
<keyword evidence="3 6" id="KW-0067">ATP-binding</keyword>
<dbReference type="EC" id="6.3.5.-" evidence="6"/>
<dbReference type="GeneID" id="90590257"/>
<dbReference type="SUPFAM" id="SSF55261">
    <property type="entry name" value="GAD domain-like"/>
    <property type="match status" value="1"/>
</dbReference>
<evidence type="ECO:0000256" key="3">
    <source>
        <dbReference type="ARBA" id="ARBA00022840"/>
    </source>
</evidence>
<evidence type="ECO:0000256" key="2">
    <source>
        <dbReference type="ARBA" id="ARBA00022741"/>
    </source>
</evidence>
<feature type="domain" description="Asn/Gln amidotransferase" evidence="7">
    <location>
        <begin position="477"/>
        <end position="616"/>
    </location>
</feature>
<evidence type="ECO:0000256" key="4">
    <source>
        <dbReference type="ARBA" id="ARBA00022917"/>
    </source>
</evidence>
<proteinExistence type="inferred from homology"/>
<sequence length="620" mass="69200">MDYEQLGFKCGIEIHQQLDTEEKLFCNCPVQTVDKAADANVERFLKSVAGETGEEDEAAKVESLKSTKFVYNYYKECNCLVELDEEPPHEMNEEALDTGLTFASMVGAEVPQEIQVMRKLVIDGSNTSGFQRTSMIGLDGELETESGTVKIEDIELEEESAGIHERNEDKAIFDLDRLGIPLIEVGTDASIKNAEHAREVAEKIGMLLRSTNKARRGLGTIRQDVNVSIEDGARVEIKGFQDVRNIDSLIELEVQRQKTLVELGEDIDATSEEVEADNVTYIFEDAENEILQTVMGNDGRVYGFKIPDLNGKMKDEISGERYVAKELVDYAKSRGIQGIIHTDEDIEGYNLIEEFDELAEVFNAQEDDVLAVLAGPRENAKQAAKAVRDRAEKLVDGVIPEETRSAETDFTTSYSRPLPGAARMYPETDIKPVRVTDEKLDEIEENIPDTLEEREEKYAEFIGEELASQIVSSRELVTYEKMIEAFEVDEKVAATVFTNIVPQLESGGTKVGELDEEDYRAVFKALEDGEISKGDIPDVLVALIEENGTRDTIIEKVMANKSGDDEVREAVKEVLERESEMIEEQGMRAQGALMGQVMAKVNADGSKVSEILQEELEKRI</sequence>
<dbReference type="Gene3D" id="3.30.1360.30">
    <property type="entry name" value="GAD-like domain"/>
    <property type="match status" value="1"/>
</dbReference>
<name>A0ABY8CF62_9ARCH</name>
<dbReference type="InterPro" id="IPR014746">
    <property type="entry name" value="Gln_synth/guanido_kin_cat_dom"/>
</dbReference>
<evidence type="ECO:0000256" key="1">
    <source>
        <dbReference type="ARBA" id="ARBA00022598"/>
    </source>
</evidence>
<dbReference type="RefSeq" id="WP_347721659.1">
    <property type="nucleotide sequence ID" value="NZ_CP104395.1"/>
</dbReference>
<comment type="similarity">
    <text evidence="6">Belongs to the GatB/GatE family. GatE subfamily.</text>
</comment>
<dbReference type="Pfam" id="PF02934">
    <property type="entry name" value="GatB_N"/>
    <property type="match status" value="1"/>
</dbReference>
<dbReference type="InterPro" id="IPR042114">
    <property type="entry name" value="GatB_C_1"/>
</dbReference>
<evidence type="ECO:0000256" key="5">
    <source>
        <dbReference type="ARBA" id="ARBA00047913"/>
    </source>
</evidence>
<dbReference type="PANTHER" id="PTHR11659:SF2">
    <property type="entry name" value="GLUTAMYL-TRNA(GLN) AMIDOTRANSFERASE SUBUNIT E"/>
    <property type="match status" value="1"/>
</dbReference>
<dbReference type="InterPro" id="IPR003789">
    <property type="entry name" value="Asn/Gln_tRNA_amidoTrase-B-like"/>
</dbReference>
<dbReference type="InterPro" id="IPR018027">
    <property type="entry name" value="Asn/Gln_amidotransferase"/>
</dbReference>
<comment type="subunit">
    <text evidence="6">Heterodimer of GatD and GatE.</text>
</comment>
<dbReference type="InterPro" id="IPR004115">
    <property type="entry name" value="GAD-like_sf"/>
</dbReference>
<dbReference type="InterPro" id="IPR029351">
    <property type="entry name" value="GAD_dom"/>
</dbReference>
<dbReference type="Gene3D" id="1.10.150.380">
    <property type="entry name" value="GatB domain, N-terminal subdomain"/>
    <property type="match status" value="1"/>
</dbReference>
<dbReference type="SUPFAM" id="SSF89095">
    <property type="entry name" value="GatB/YqeY motif"/>
    <property type="match status" value="1"/>
</dbReference>
<dbReference type="InterPro" id="IPR023168">
    <property type="entry name" value="GatB_Yqey_C_2"/>
</dbReference>
<evidence type="ECO:0000256" key="6">
    <source>
        <dbReference type="HAMAP-Rule" id="MF_00588"/>
    </source>
</evidence>
<dbReference type="NCBIfam" id="NF003107">
    <property type="entry name" value="PRK04028.1"/>
    <property type="match status" value="1"/>
</dbReference>
<keyword evidence="9" id="KW-1185">Reference proteome</keyword>
<gene>
    <name evidence="6 8" type="primary">gatE</name>
    <name evidence="8" type="ORF">SVXNc_0820</name>
</gene>
<dbReference type="EMBL" id="CP104395">
    <property type="protein sequence ID" value="WEL19827.1"/>
    <property type="molecule type" value="Genomic_DNA"/>
</dbReference>
<dbReference type="PANTHER" id="PTHR11659">
    <property type="entry name" value="GLUTAMYL-TRNA GLN AMIDOTRANSFERASE SUBUNIT B MITOCHONDRIAL AND PROKARYOTIC PET112-RELATED"/>
    <property type="match status" value="1"/>
</dbReference>
<dbReference type="SMART" id="SM00845">
    <property type="entry name" value="GatB_Yqey"/>
    <property type="match status" value="1"/>
</dbReference>
<dbReference type="Pfam" id="PF02637">
    <property type="entry name" value="GatB_Yqey"/>
    <property type="match status" value="1"/>
</dbReference>
<dbReference type="Gene3D" id="1.10.10.410">
    <property type="match status" value="1"/>
</dbReference>
<evidence type="ECO:0000313" key="9">
    <source>
        <dbReference type="Proteomes" id="UP001218034"/>
    </source>
</evidence>
<reference evidence="8 9" key="1">
    <citation type="submission" date="2022-09" db="EMBL/GenBank/DDBJ databases">
        <title>Xylan utilization by haloarchaea-nanohaloarchaea associations.</title>
        <authorList>
            <person name="Yakimov M."/>
        </authorList>
    </citation>
    <scope>NUCLEOTIDE SEQUENCE [LARGE SCALE GENOMIC DNA]</scope>
    <source>
        <strain evidence="8 9">SVXNc</strain>
    </source>
</reference>
<comment type="function">
    <text evidence="6">Allows the formation of correctly charged Gln-tRNA(Gln) through the transamidation of misacylated Glu-tRNA(Gln) in organisms which lack glutaminyl-tRNA synthetase. The reaction takes place in the presence of glutamine and ATP through an activated gamma-phospho-Glu-tRNA(Gln). The GatDE system is specific for glutamate and does not act on aspartate.</text>
</comment>
<dbReference type="PROSITE" id="PS01234">
    <property type="entry name" value="GATB"/>
    <property type="match status" value="1"/>
</dbReference>
<dbReference type="GO" id="GO:0050567">
    <property type="term" value="F:glutaminyl-tRNA synthase (glutamine-hydrolyzing) activity"/>
    <property type="evidence" value="ECO:0007669"/>
    <property type="project" value="UniProtKB-EC"/>
</dbReference>
<dbReference type="InterPro" id="IPR017959">
    <property type="entry name" value="Asn/Gln-tRNA_amidoTrfase_suB/E"/>
</dbReference>
<evidence type="ECO:0000259" key="7">
    <source>
        <dbReference type="SMART" id="SM00845"/>
    </source>
</evidence>
<dbReference type="Pfam" id="PF02938">
    <property type="entry name" value="GAD"/>
    <property type="match status" value="1"/>
</dbReference>
<dbReference type="HAMAP" id="MF_00588">
    <property type="entry name" value="GatE"/>
    <property type="match status" value="1"/>
</dbReference>
<organism evidence="8 9">
    <name type="scientific">Candidatus Nanohalococcus occultus</name>
    <dbReference type="NCBI Taxonomy" id="2978047"/>
    <lineage>
        <taxon>Archaea</taxon>
        <taxon>Candidatus Nanohalarchaeota</taxon>
        <taxon>Candidatus Nanohalarchaeota incertae sedis</taxon>
        <taxon>Candidatus Nanohalococcus</taxon>
    </lineage>
</organism>
<accession>A0ABY8CF62</accession>
<dbReference type="SUPFAM" id="SSF55931">
    <property type="entry name" value="Glutamine synthetase/guanido kinase"/>
    <property type="match status" value="1"/>
</dbReference>
<keyword evidence="2 6" id="KW-0547">Nucleotide-binding</keyword>
<keyword evidence="4 6" id="KW-0648">Protein biosynthesis</keyword>
<protein>
    <recommendedName>
        <fullName evidence="6">Glutamyl-tRNA(Gln) amidotransferase subunit E</fullName>
        <shortName evidence="6">Glu-ADT subunit E</shortName>
        <ecNumber evidence="6">6.3.5.-</ecNumber>
    </recommendedName>
</protein>
<comment type="catalytic activity">
    <reaction evidence="5 6">
        <text>L-glutamyl-tRNA(Gln) + L-glutamine + ATP + H2O = L-glutaminyl-tRNA(Gln) + L-glutamate + ADP + phosphate + H(+)</text>
        <dbReference type="Rhea" id="RHEA:17521"/>
        <dbReference type="Rhea" id="RHEA-COMP:9681"/>
        <dbReference type="Rhea" id="RHEA-COMP:9684"/>
        <dbReference type="ChEBI" id="CHEBI:15377"/>
        <dbReference type="ChEBI" id="CHEBI:15378"/>
        <dbReference type="ChEBI" id="CHEBI:29985"/>
        <dbReference type="ChEBI" id="CHEBI:30616"/>
        <dbReference type="ChEBI" id="CHEBI:43474"/>
        <dbReference type="ChEBI" id="CHEBI:58359"/>
        <dbReference type="ChEBI" id="CHEBI:78520"/>
        <dbReference type="ChEBI" id="CHEBI:78521"/>
        <dbReference type="ChEBI" id="CHEBI:456216"/>
    </reaction>
</comment>